<protein>
    <submittedName>
        <fullName evidence="1">Uncharacterized protein</fullName>
    </submittedName>
</protein>
<organism evidence="1 2">
    <name type="scientific">Streptomyces chrestomyceticus JCM 4735</name>
    <dbReference type="NCBI Taxonomy" id="1306181"/>
    <lineage>
        <taxon>Bacteria</taxon>
        <taxon>Bacillati</taxon>
        <taxon>Actinomycetota</taxon>
        <taxon>Actinomycetes</taxon>
        <taxon>Kitasatosporales</taxon>
        <taxon>Streptomycetaceae</taxon>
        <taxon>Streptomyces</taxon>
    </lineage>
</organism>
<comment type="caution">
    <text evidence="1">The sequence shown here is derived from an EMBL/GenBank/DDBJ whole genome shotgun (WGS) entry which is preliminary data.</text>
</comment>
<dbReference type="EMBL" id="BHZC01000001">
    <property type="protein sequence ID" value="GCD39578.1"/>
    <property type="molecule type" value="Genomic_DNA"/>
</dbReference>
<reference evidence="1 2" key="1">
    <citation type="submission" date="2018-11" db="EMBL/GenBank/DDBJ databases">
        <title>Whole genome sequence of Streptomyces chrestomyceticus NBRC 13444(T).</title>
        <authorList>
            <person name="Komaki H."/>
            <person name="Tamura T."/>
        </authorList>
    </citation>
    <scope>NUCLEOTIDE SEQUENCE [LARGE SCALE GENOMIC DNA]</scope>
    <source>
        <strain evidence="1 2">NBRC 13444</strain>
    </source>
</reference>
<dbReference type="Proteomes" id="UP000287830">
    <property type="component" value="Unassembled WGS sequence"/>
</dbReference>
<evidence type="ECO:0000313" key="1">
    <source>
        <dbReference type="EMBL" id="GCD39578.1"/>
    </source>
</evidence>
<proteinExistence type="predicted"/>
<gene>
    <name evidence="1" type="ORF">OEIGOIKO_07434</name>
</gene>
<dbReference type="SUPFAM" id="SSF89372">
    <property type="entry name" value="Fucose-specific lectin"/>
    <property type="match status" value="1"/>
</dbReference>
<name>A0A7U9Q1E7_9ACTN</name>
<accession>A0A7U9Q1E7</accession>
<evidence type="ECO:0000313" key="2">
    <source>
        <dbReference type="Proteomes" id="UP000287830"/>
    </source>
</evidence>
<sequence>MWSRLDNGVWRRPERIGQDQSIYAPALCAAHGKLFYAVSGTSRGLYWRTYTESGGWSSVGEWDDYGPGFAPSMAAVPSRLWLTHVGTDGLLYHNTHDGSGWSRAYQSDVDWRVKGAAAMVPHGTGQVWRLACGLDDKVHFMISGSATGWRTDVSKANWSTRRGLALTVHESKIWAIRQDLDGTLRAATYTDAVPWLDDGYVGGKRITSLDEPAVASNADKLYVMYRRR</sequence>
<dbReference type="AlphaFoldDB" id="A0A7U9Q1E7"/>